<evidence type="ECO:0000259" key="6">
    <source>
        <dbReference type="Pfam" id="PF14378"/>
    </source>
</evidence>
<dbReference type="Pfam" id="PF14378">
    <property type="entry name" value="PAP2_3"/>
    <property type="match status" value="1"/>
</dbReference>
<dbReference type="InterPro" id="IPR052185">
    <property type="entry name" value="IPC_Synthase-Related"/>
</dbReference>
<keyword evidence="2 5" id="KW-0812">Transmembrane</keyword>
<evidence type="ECO:0000313" key="7">
    <source>
        <dbReference type="EMBL" id="GGM41616.1"/>
    </source>
</evidence>
<feature type="transmembrane region" description="Helical" evidence="5">
    <location>
        <begin position="129"/>
        <end position="148"/>
    </location>
</feature>
<reference evidence="7" key="2">
    <citation type="submission" date="2020-09" db="EMBL/GenBank/DDBJ databases">
        <authorList>
            <person name="Sun Q."/>
            <person name="Ohkuma M."/>
        </authorList>
    </citation>
    <scope>NUCLEOTIDE SEQUENCE</scope>
    <source>
        <strain evidence="7">JCM 19831</strain>
    </source>
</reference>
<proteinExistence type="predicted"/>
<keyword evidence="8" id="KW-1185">Reference proteome</keyword>
<feature type="transmembrane region" description="Helical" evidence="5">
    <location>
        <begin position="96"/>
        <end position="117"/>
    </location>
</feature>
<evidence type="ECO:0000313" key="8">
    <source>
        <dbReference type="Proteomes" id="UP000642070"/>
    </source>
</evidence>
<keyword evidence="4 5" id="KW-0472">Membrane</keyword>
<evidence type="ECO:0000256" key="4">
    <source>
        <dbReference type="ARBA" id="ARBA00023136"/>
    </source>
</evidence>
<evidence type="ECO:0000256" key="3">
    <source>
        <dbReference type="ARBA" id="ARBA00022989"/>
    </source>
</evidence>
<evidence type="ECO:0000256" key="2">
    <source>
        <dbReference type="ARBA" id="ARBA00022692"/>
    </source>
</evidence>
<dbReference type="PANTHER" id="PTHR31310:SF7">
    <property type="entry name" value="PA-PHOSPHATASE RELATED-FAMILY PROTEIN DDB_G0268928"/>
    <property type="match status" value="1"/>
</dbReference>
<gene>
    <name evidence="7" type="ORF">GCM10007977_048850</name>
</gene>
<dbReference type="PANTHER" id="PTHR31310">
    <property type="match status" value="1"/>
</dbReference>
<feature type="transmembrane region" description="Helical" evidence="5">
    <location>
        <begin position="206"/>
        <end position="224"/>
    </location>
</feature>
<evidence type="ECO:0000256" key="1">
    <source>
        <dbReference type="ARBA" id="ARBA00004141"/>
    </source>
</evidence>
<dbReference type="AlphaFoldDB" id="A0A917TWL9"/>
<dbReference type="EMBL" id="BMPI01000024">
    <property type="protein sequence ID" value="GGM41616.1"/>
    <property type="molecule type" value="Genomic_DNA"/>
</dbReference>
<sequence length="268" mass="29012">MASSQVTAKLKAMTITWEEPDTATRAATPRVALGRQIGIVTAAVAAYFLVRGATEAATDQALDNAGSVVALERRIGLFHESWLQDTFAGTPAVATFFNWVYIWGHWPVIIATLVWLARTNPRIYYRTRNAMLLSGGIGLFVFTLFPVAPPRLAELGLVDTVTETSDAYRVLQPAMFTNQYAAMPSLHVGWDLLIGLAIVVAARRPLVRLAGAVLPVLMVCAVVLTANHYIVDAIAGAALTTACWVYLVTRDRPAGPKGYAGWDGLRLT</sequence>
<comment type="caution">
    <text evidence="7">The sequence shown here is derived from an EMBL/GenBank/DDBJ whole genome shotgun (WGS) entry which is preliminary data.</text>
</comment>
<protein>
    <submittedName>
        <fullName evidence="7">Inositol phosphorylceramide synthase</fullName>
    </submittedName>
</protein>
<reference evidence="7" key="1">
    <citation type="journal article" date="2014" name="Int. J. Syst. Evol. Microbiol.">
        <title>Complete genome sequence of Corynebacterium casei LMG S-19264T (=DSM 44701T), isolated from a smear-ripened cheese.</title>
        <authorList>
            <consortium name="US DOE Joint Genome Institute (JGI-PGF)"/>
            <person name="Walter F."/>
            <person name="Albersmeier A."/>
            <person name="Kalinowski J."/>
            <person name="Ruckert C."/>
        </authorList>
    </citation>
    <scope>NUCLEOTIDE SEQUENCE</scope>
    <source>
        <strain evidence="7">JCM 19831</strain>
    </source>
</reference>
<comment type="subcellular location">
    <subcellularLocation>
        <location evidence="1">Membrane</location>
        <topology evidence="1">Multi-pass membrane protein</topology>
    </subcellularLocation>
</comment>
<name>A0A917TWL9_9ACTN</name>
<dbReference type="CDD" id="cd03386">
    <property type="entry name" value="PAP2_Aur1_like"/>
    <property type="match status" value="1"/>
</dbReference>
<evidence type="ECO:0000256" key="5">
    <source>
        <dbReference type="SAM" id="Phobius"/>
    </source>
</evidence>
<organism evidence="7 8">
    <name type="scientific">Dactylosporangium sucinum</name>
    <dbReference type="NCBI Taxonomy" id="1424081"/>
    <lineage>
        <taxon>Bacteria</taxon>
        <taxon>Bacillati</taxon>
        <taxon>Actinomycetota</taxon>
        <taxon>Actinomycetes</taxon>
        <taxon>Micromonosporales</taxon>
        <taxon>Micromonosporaceae</taxon>
        <taxon>Dactylosporangium</taxon>
    </lineage>
</organism>
<keyword evidence="3 5" id="KW-1133">Transmembrane helix</keyword>
<feature type="domain" description="Inositolphosphotransferase Aur1/Ipt1" evidence="6">
    <location>
        <begin position="68"/>
        <end position="244"/>
    </location>
</feature>
<dbReference type="GO" id="GO:0016020">
    <property type="term" value="C:membrane"/>
    <property type="evidence" value="ECO:0007669"/>
    <property type="project" value="UniProtKB-SubCell"/>
</dbReference>
<dbReference type="Proteomes" id="UP000642070">
    <property type="component" value="Unassembled WGS sequence"/>
</dbReference>
<dbReference type="InterPro" id="IPR026841">
    <property type="entry name" value="Aur1/Ipt1"/>
</dbReference>
<feature type="transmembrane region" description="Helical" evidence="5">
    <location>
        <begin position="180"/>
        <end position="199"/>
    </location>
</feature>
<accession>A0A917TWL9</accession>